<dbReference type="Pfam" id="PF03061">
    <property type="entry name" value="4HBT"/>
    <property type="match status" value="1"/>
</dbReference>
<accession>A0A9D9DBG8</accession>
<dbReference type="GO" id="GO:0061522">
    <property type="term" value="F:1,4-dihydroxy-2-naphthoyl-CoA thioesterase activity"/>
    <property type="evidence" value="ECO:0007669"/>
    <property type="project" value="TreeGrafter"/>
</dbReference>
<reference evidence="5" key="2">
    <citation type="journal article" date="2021" name="PeerJ">
        <title>Extensive microbial diversity within the chicken gut microbiome revealed by metagenomics and culture.</title>
        <authorList>
            <person name="Gilroy R."/>
            <person name="Ravi A."/>
            <person name="Getino M."/>
            <person name="Pursley I."/>
            <person name="Horton D.L."/>
            <person name="Alikhan N.F."/>
            <person name="Baker D."/>
            <person name="Gharbi K."/>
            <person name="Hall N."/>
            <person name="Watson M."/>
            <person name="Adriaenssens E.M."/>
            <person name="Foster-Nyarko E."/>
            <person name="Jarju S."/>
            <person name="Secka A."/>
            <person name="Antonio M."/>
            <person name="Oren A."/>
            <person name="Chaudhuri R.R."/>
            <person name="La Ragione R."/>
            <person name="Hildebrand F."/>
            <person name="Pallen M.J."/>
        </authorList>
    </citation>
    <scope>NUCLEOTIDE SEQUENCE</scope>
    <source>
        <strain evidence="5">17213</strain>
    </source>
</reference>
<feature type="domain" description="Thioesterase" evidence="4">
    <location>
        <begin position="38"/>
        <end position="117"/>
    </location>
</feature>
<evidence type="ECO:0000259" key="4">
    <source>
        <dbReference type="Pfam" id="PF03061"/>
    </source>
</evidence>
<protein>
    <submittedName>
        <fullName evidence="5">PaaI family thioesterase</fullName>
    </submittedName>
</protein>
<dbReference type="AlphaFoldDB" id="A0A9D9DBG8"/>
<dbReference type="NCBIfam" id="TIGR00369">
    <property type="entry name" value="unchar_dom_1"/>
    <property type="match status" value="1"/>
</dbReference>
<dbReference type="SUPFAM" id="SSF54637">
    <property type="entry name" value="Thioesterase/thiol ester dehydrase-isomerase"/>
    <property type="match status" value="1"/>
</dbReference>
<evidence type="ECO:0000313" key="5">
    <source>
        <dbReference type="EMBL" id="MBO8415817.1"/>
    </source>
</evidence>
<dbReference type="CDD" id="cd03443">
    <property type="entry name" value="PaaI_thioesterase"/>
    <property type="match status" value="1"/>
</dbReference>
<organism evidence="5 6">
    <name type="scientific">Candidatus Avisuccinivibrio stercorigallinarum</name>
    <dbReference type="NCBI Taxonomy" id="2840704"/>
    <lineage>
        <taxon>Bacteria</taxon>
        <taxon>Pseudomonadati</taxon>
        <taxon>Pseudomonadota</taxon>
        <taxon>Gammaproteobacteria</taxon>
        <taxon>Aeromonadales</taxon>
        <taxon>Succinivibrionaceae</taxon>
        <taxon>Succinivibrionaceae incertae sedis</taxon>
        <taxon>Candidatus Avisuccinivibrio</taxon>
    </lineage>
</organism>
<evidence type="ECO:0000256" key="3">
    <source>
        <dbReference type="SAM" id="MobiDB-lite"/>
    </source>
</evidence>
<evidence type="ECO:0000256" key="1">
    <source>
        <dbReference type="ARBA" id="ARBA00008324"/>
    </source>
</evidence>
<reference evidence="5" key="1">
    <citation type="submission" date="2020-10" db="EMBL/GenBank/DDBJ databases">
        <authorList>
            <person name="Gilroy R."/>
        </authorList>
    </citation>
    <scope>NUCLEOTIDE SEQUENCE</scope>
    <source>
        <strain evidence="5">17213</strain>
    </source>
</reference>
<evidence type="ECO:0000256" key="2">
    <source>
        <dbReference type="ARBA" id="ARBA00022801"/>
    </source>
</evidence>
<dbReference type="InterPro" id="IPR003736">
    <property type="entry name" value="PAAI_dom"/>
</dbReference>
<keyword evidence="2" id="KW-0378">Hydrolase</keyword>
<dbReference type="PANTHER" id="PTHR43240:SF5">
    <property type="entry name" value="1,4-DIHYDROXY-2-NAPHTHOYL-COA THIOESTERASE 1"/>
    <property type="match status" value="1"/>
</dbReference>
<proteinExistence type="inferred from homology"/>
<gene>
    <name evidence="5" type="ORF">IAB19_05510</name>
</gene>
<dbReference type="EMBL" id="JADINH010000114">
    <property type="protein sequence ID" value="MBO8415817.1"/>
    <property type="molecule type" value="Genomic_DNA"/>
</dbReference>
<comment type="similarity">
    <text evidence="1">Belongs to the thioesterase PaaI family.</text>
</comment>
<sequence>MQTSNPTMQDFLGIKFLSSDHKKLIASMQVTERSSQVHGLLNGGASLALCEICAGTLSLKLLEGTEYTALGAQVSANHLRSAPLGATVRCIVTPLKTGSRLHVMDCKVVNEKDEVLCSATVTNMVVPRAQIAGGKKTADSTAAEHTSAPAGGLCHE</sequence>
<evidence type="ECO:0000313" key="6">
    <source>
        <dbReference type="Proteomes" id="UP000823631"/>
    </source>
</evidence>
<dbReference type="InterPro" id="IPR006683">
    <property type="entry name" value="Thioestr_dom"/>
</dbReference>
<dbReference type="InterPro" id="IPR029069">
    <property type="entry name" value="HotDog_dom_sf"/>
</dbReference>
<name>A0A9D9DBG8_9GAMM</name>
<dbReference type="Gene3D" id="3.10.129.10">
    <property type="entry name" value="Hotdog Thioesterase"/>
    <property type="match status" value="1"/>
</dbReference>
<dbReference type="PANTHER" id="PTHR43240">
    <property type="entry name" value="1,4-DIHYDROXY-2-NAPHTHOYL-COA THIOESTERASE 1"/>
    <property type="match status" value="1"/>
</dbReference>
<feature type="region of interest" description="Disordered" evidence="3">
    <location>
        <begin position="135"/>
        <end position="156"/>
    </location>
</feature>
<dbReference type="Proteomes" id="UP000823631">
    <property type="component" value="Unassembled WGS sequence"/>
</dbReference>
<dbReference type="GO" id="GO:0005829">
    <property type="term" value="C:cytosol"/>
    <property type="evidence" value="ECO:0007669"/>
    <property type="project" value="TreeGrafter"/>
</dbReference>
<comment type="caution">
    <text evidence="5">The sequence shown here is derived from an EMBL/GenBank/DDBJ whole genome shotgun (WGS) entry which is preliminary data.</text>
</comment>